<gene>
    <name evidence="4" type="ORF">BT96DRAFT_803975</name>
</gene>
<evidence type="ECO:0000313" key="5">
    <source>
        <dbReference type="Proteomes" id="UP000799118"/>
    </source>
</evidence>
<dbReference type="EMBL" id="ML769383">
    <property type="protein sequence ID" value="KAE9411317.1"/>
    <property type="molecule type" value="Genomic_DNA"/>
</dbReference>
<evidence type="ECO:0000313" key="4">
    <source>
        <dbReference type="EMBL" id="KAE9411317.1"/>
    </source>
</evidence>
<dbReference type="Pfam" id="PF13359">
    <property type="entry name" value="DDE_Tnp_4"/>
    <property type="match status" value="1"/>
</dbReference>
<evidence type="ECO:0000259" key="3">
    <source>
        <dbReference type="Pfam" id="PF13359"/>
    </source>
</evidence>
<keyword evidence="2" id="KW-0479">Metal-binding</keyword>
<evidence type="ECO:0000256" key="2">
    <source>
        <dbReference type="ARBA" id="ARBA00022723"/>
    </source>
</evidence>
<dbReference type="OrthoDB" id="2668416at2759"/>
<comment type="cofactor">
    <cofactor evidence="1">
        <name>a divalent metal cation</name>
        <dbReference type="ChEBI" id="CHEBI:60240"/>
    </cofactor>
</comment>
<organism evidence="4 5">
    <name type="scientific">Gymnopus androsaceus JB14</name>
    <dbReference type="NCBI Taxonomy" id="1447944"/>
    <lineage>
        <taxon>Eukaryota</taxon>
        <taxon>Fungi</taxon>
        <taxon>Dikarya</taxon>
        <taxon>Basidiomycota</taxon>
        <taxon>Agaricomycotina</taxon>
        <taxon>Agaricomycetes</taxon>
        <taxon>Agaricomycetidae</taxon>
        <taxon>Agaricales</taxon>
        <taxon>Marasmiineae</taxon>
        <taxon>Omphalotaceae</taxon>
        <taxon>Gymnopus</taxon>
    </lineage>
</organism>
<protein>
    <recommendedName>
        <fullName evidence="3">DDE Tnp4 domain-containing protein</fullName>
    </recommendedName>
</protein>
<name>A0A6A4ITF8_9AGAR</name>
<dbReference type="InterPro" id="IPR027806">
    <property type="entry name" value="HARBI1_dom"/>
</dbReference>
<feature type="non-terminal residue" evidence="4">
    <location>
        <position position="1"/>
    </location>
</feature>
<reference evidence="4" key="1">
    <citation type="journal article" date="2019" name="Environ. Microbiol.">
        <title>Fungal ecological strategies reflected in gene transcription - a case study of two litter decomposers.</title>
        <authorList>
            <person name="Barbi F."/>
            <person name="Kohler A."/>
            <person name="Barry K."/>
            <person name="Baskaran P."/>
            <person name="Daum C."/>
            <person name="Fauchery L."/>
            <person name="Ihrmark K."/>
            <person name="Kuo A."/>
            <person name="LaButti K."/>
            <person name="Lipzen A."/>
            <person name="Morin E."/>
            <person name="Grigoriev I.V."/>
            <person name="Henrissat B."/>
            <person name="Lindahl B."/>
            <person name="Martin F."/>
        </authorList>
    </citation>
    <scope>NUCLEOTIDE SEQUENCE</scope>
    <source>
        <strain evidence="4">JB14</strain>
    </source>
</reference>
<dbReference type="Proteomes" id="UP000799118">
    <property type="component" value="Unassembled WGS sequence"/>
</dbReference>
<dbReference type="AlphaFoldDB" id="A0A6A4ITF8"/>
<proteinExistence type="predicted"/>
<sequence>PWTIRPFDEPEIASADQATQQRMREFNIRLSSERIRVEHAFGKLKGRFPSLKEMGCHKKVQEIYKVIEALMILHNVCIDYGDVPEHIFDFDPTDNAIPVEVTAGDIHFGLVDINQEANVPLYETDQWIKEEGQRKRDIIFNDLFPA</sequence>
<dbReference type="GO" id="GO:0046872">
    <property type="term" value="F:metal ion binding"/>
    <property type="evidence" value="ECO:0007669"/>
    <property type="project" value="UniProtKB-KW"/>
</dbReference>
<evidence type="ECO:0000256" key="1">
    <source>
        <dbReference type="ARBA" id="ARBA00001968"/>
    </source>
</evidence>
<feature type="domain" description="DDE Tnp4" evidence="3">
    <location>
        <begin position="15"/>
        <end position="75"/>
    </location>
</feature>
<accession>A0A6A4ITF8</accession>
<keyword evidence="5" id="KW-1185">Reference proteome</keyword>